<evidence type="ECO:0000256" key="1">
    <source>
        <dbReference type="ARBA" id="ARBA00009846"/>
    </source>
</evidence>
<dbReference type="AlphaFoldDB" id="A0A386AY22"/>
<feature type="transmembrane region" description="Helical" evidence="2">
    <location>
        <begin position="59"/>
        <end position="77"/>
    </location>
</feature>
<protein>
    <recommendedName>
        <fullName evidence="4">Ycf20</fullName>
    </recommendedName>
</protein>
<reference evidence="3" key="1">
    <citation type="submission" date="2018-07" db="EMBL/GenBank/DDBJ databases">
        <authorList>
            <person name="Quirk P.G."/>
            <person name="Krulwich T.A."/>
        </authorList>
    </citation>
    <scope>NUCLEOTIDE SEQUENCE</scope>
</reference>
<keyword evidence="2" id="KW-0472">Membrane</keyword>
<sequence length="110" mass="13112">MNSIFTTFIRNCKAIWFIKKKNFWNYFLIATCSLYCGFILGNLFGTFLNLLRTKITWDFNILIIIIFIFEILNYFIYKKKIFNTVILIILKNFQIGLLFGFFIDAFKVGS</sequence>
<gene>
    <name evidence="3" type="primary">ycf20</name>
</gene>
<comment type="similarity">
    <text evidence="1">Belongs to the ycf20 family.</text>
</comment>
<accession>A0A386AY22</accession>
<feature type="transmembrane region" description="Helical" evidence="2">
    <location>
        <begin position="84"/>
        <end position="103"/>
    </location>
</feature>
<evidence type="ECO:0000313" key="3">
    <source>
        <dbReference type="EMBL" id="AYC64335.1"/>
    </source>
</evidence>
<reference evidence="3" key="2">
    <citation type="journal article" date="2019" name="Mol. Phylogenet. Evol.">
        <title>Reassessment of the classification of bryopsidales (chlorophyta) based on chloroplast phylogenomic analyses.</title>
        <authorList>
            <person name="Cremen M.C."/>
            <person name="Leliaert F."/>
            <person name="West J."/>
            <person name="Lam D.W."/>
            <person name="Shimada S."/>
            <person name="Lopez-Bautista J.M."/>
            <person name="Verbruggen H."/>
        </authorList>
    </citation>
    <scope>NUCLEOTIDE SEQUENCE</scope>
</reference>
<keyword evidence="2" id="KW-1133">Transmembrane helix</keyword>
<keyword evidence="2" id="KW-0812">Transmembrane</keyword>
<keyword evidence="3" id="KW-0150">Chloroplast</keyword>
<dbReference type="Pfam" id="PF04483">
    <property type="entry name" value="DUF565"/>
    <property type="match status" value="1"/>
</dbReference>
<name>A0A386AY22_9CHLO</name>
<organism evidence="3">
    <name type="scientific">Pseudochlorodesmis sp. HV01306a</name>
    <dbReference type="NCBI Taxonomy" id="2358488"/>
    <lineage>
        <taxon>Eukaryota</taxon>
        <taxon>Viridiplantae</taxon>
        <taxon>Chlorophyta</taxon>
        <taxon>core chlorophytes</taxon>
        <taxon>Ulvophyceae</taxon>
        <taxon>TCBD clade</taxon>
        <taxon>Bryopsidales</taxon>
        <taxon>Bryopsidineae</taxon>
        <taxon>Bryopsidaceae</taxon>
        <taxon>Pseudochlorodesmis</taxon>
    </lineage>
</organism>
<geneLocation type="chloroplast" evidence="3"/>
<dbReference type="InterPro" id="IPR007572">
    <property type="entry name" value="Uncharacterised_Ycf20"/>
</dbReference>
<keyword evidence="3" id="KW-0934">Plastid</keyword>
<feature type="transmembrane region" description="Helical" evidence="2">
    <location>
        <begin position="23"/>
        <end position="47"/>
    </location>
</feature>
<evidence type="ECO:0000256" key="2">
    <source>
        <dbReference type="SAM" id="Phobius"/>
    </source>
</evidence>
<evidence type="ECO:0008006" key="4">
    <source>
        <dbReference type="Google" id="ProtNLM"/>
    </source>
</evidence>
<proteinExistence type="inferred from homology"/>
<dbReference type="EMBL" id="MH591094">
    <property type="protein sequence ID" value="AYC64335.1"/>
    <property type="molecule type" value="Genomic_DNA"/>
</dbReference>